<sequence>MKSDPRTRDIPRPALLACGCADRAGKPAVRGDLAVLFPDWDGRPPTTTRTLYGSFPAFRVAFDALRDALDCCLPVPLVAAVFAPPHGVDARLLEDPRYGKPALFGYQVGLFRLWHALGIDATAVTGHGIGALAAAHVAGALGLRDAAHLALIQEGGPCTAHTSHPAGFGRLLRCEPVRETPEAAPEPRALLTAFRQLQVRGPEIDWKRLLASGSASGPLKESGLSSLGV</sequence>
<dbReference type="Pfam" id="PF00698">
    <property type="entry name" value="Acyl_transf_1"/>
    <property type="match status" value="1"/>
</dbReference>
<evidence type="ECO:0000256" key="2">
    <source>
        <dbReference type="ARBA" id="ARBA00023268"/>
    </source>
</evidence>
<dbReference type="SUPFAM" id="SSF52151">
    <property type="entry name" value="FabD/lysophospholipase-like"/>
    <property type="match status" value="1"/>
</dbReference>
<keyword evidence="4" id="KW-0012">Acyltransferase</keyword>
<evidence type="ECO:0000313" key="4">
    <source>
        <dbReference type="EMBL" id="MDX3707137.1"/>
    </source>
</evidence>
<protein>
    <submittedName>
        <fullName evidence="4">Acyltransferase domain-containing protein</fullName>
    </submittedName>
</protein>
<keyword evidence="2" id="KW-0511">Multifunctional enzyme</keyword>
<keyword evidence="5" id="KW-1185">Reference proteome</keyword>
<name>A0ABU4NWU5_9ACTN</name>
<dbReference type="InterPro" id="IPR001227">
    <property type="entry name" value="Ac_transferase_dom_sf"/>
</dbReference>
<dbReference type="EMBL" id="JARAYU010000042">
    <property type="protein sequence ID" value="MDX3707137.1"/>
    <property type="molecule type" value="Genomic_DNA"/>
</dbReference>
<gene>
    <name evidence="4" type="ORF">PV662_47210</name>
</gene>
<organism evidence="4 5">
    <name type="scientific">Streptomyces europaeiscabiei</name>
    <dbReference type="NCBI Taxonomy" id="146819"/>
    <lineage>
        <taxon>Bacteria</taxon>
        <taxon>Bacillati</taxon>
        <taxon>Actinomycetota</taxon>
        <taxon>Actinomycetes</taxon>
        <taxon>Kitasatosporales</taxon>
        <taxon>Streptomycetaceae</taxon>
        <taxon>Streptomyces</taxon>
    </lineage>
</organism>
<dbReference type="InterPro" id="IPR014043">
    <property type="entry name" value="Acyl_transferase_dom"/>
</dbReference>
<feature type="domain" description="Malonyl-CoA:ACP transacylase (MAT)" evidence="3">
    <location>
        <begin position="49"/>
        <end position="229"/>
    </location>
</feature>
<dbReference type="PANTHER" id="PTHR43775:SF51">
    <property type="entry name" value="INACTIVE PHENOLPHTHIOCEROL SYNTHESIS POLYKETIDE SYNTHASE TYPE I PKS1-RELATED"/>
    <property type="match status" value="1"/>
</dbReference>
<evidence type="ECO:0000313" key="5">
    <source>
        <dbReference type="Proteomes" id="UP001271274"/>
    </source>
</evidence>
<reference evidence="4 5" key="1">
    <citation type="journal article" date="2023" name="Microb. Genom.">
        <title>Mesoterricola silvestris gen. nov., sp. nov., Mesoterricola sediminis sp. nov., Geothrix oryzae sp. nov., Geothrix edaphica sp. nov., Geothrix rubra sp. nov., and Geothrix limicola sp. nov., six novel members of Acidobacteriota isolated from soils.</title>
        <authorList>
            <person name="Weisberg A.J."/>
            <person name="Pearce E."/>
            <person name="Kramer C.G."/>
            <person name="Chang J.H."/>
            <person name="Clarke C.R."/>
        </authorList>
    </citation>
    <scope>NUCLEOTIDE SEQUENCE [LARGE SCALE GENOMIC DNA]</scope>
    <source>
        <strain evidence="4 5">ID09-01A</strain>
    </source>
</reference>
<dbReference type="Gene3D" id="3.40.366.10">
    <property type="entry name" value="Malonyl-Coenzyme A Acyl Carrier Protein, domain 2"/>
    <property type="match status" value="1"/>
</dbReference>
<keyword evidence="1" id="KW-0808">Transferase</keyword>
<evidence type="ECO:0000259" key="3">
    <source>
        <dbReference type="SMART" id="SM00827"/>
    </source>
</evidence>
<accession>A0ABU4NWU5</accession>
<proteinExistence type="predicted"/>
<evidence type="ECO:0000256" key="1">
    <source>
        <dbReference type="ARBA" id="ARBA00022679"/>
    </source>
</evidence>
<comment type="caution">
    <text evidence="4">The sequence shown here is derived from an EMBL/GenBank/DDBJ whole genome shotgun (WGS) entry which is preliminary data.</text>
</comment>
<dbReference type="SMART" id="SM00827">
    <property type="entry name" value="PKS_AT"/>
    <property type="match status" value="1"/>
</dbReference>
<dbReference type="GO" id="GO:0016746">
    <property type="term" value="F:acyltransferase activity"/>
    <property type="evidence" value="ECO:0007669"/>
    <property type="project" value="UniProtKB-KW"/>
</dbReference>
<dbReference type="InterPro" id="IPR016035">
    <property type="entry name" value="Acyl_Trfase/lysoPLipase"/>
</dbReference>
<dbReference type="RefSeq" id="WP_046709087.1">
    <property type="nucleotide sequence ID" value="NZ_JARAUR010000486.1"/>
</dbReference>
<dbReference type="Proteomes" id="UP001271274">
    <property type="component" value="Unassembled WGS sequence"/>
</dbReference>
<dbReference type="InterPro" id="IPR050091">
    <property type="entry name" value="PKS_NRPS_Biosynth_Enz"/>
</dbReference>
<dbReference type="PANTHER" id="PTHR43775">
    <property type="entry name" value="FATTY ACID SYNTHASE"/>
    <property type="match status" value="1"/>
</dbReference>